<evidence type="ECO:0000313" key="2">
    <source>
        <dbReference type="Proteomes" id="UP000050417"/>
    </source>
</evidence>
<dbReference type="STRING" id="1134406.ADN00_16510"/>
<keyword evidence="2" id="KW-1185">Reference proteome</keyword>
<organism evidence="1 2">
    <name type="scientific">Ornatilinea apprima</name>
    <dbReference type="NCBI Taxonomy" id="1134406"/>
    <lineage>
        <taxon>Bacteria</taxon>
        <taxon>Bacillati</taxon>
        <taxon>Chloroflexota</taxon>
        <taxon>Anaerolineae</taxon>
        <taxon>Anaerolineales</taxon>
        <taxon>Anaerolineaceae</taxon>
        <taxon>Ornatilinea</taxon>
    </lineage>
</organism>
<accession>A0A0P6XKL0</accession>
<dbReference type="Proteomes" id="UP000050417">
    <property type="component" value="Unassembled WGS sequence"/>
</dbReference>
<name>A0A0P6XKL0_9CHLR</name>
<dbReference type="OrthoDB" id="396512at2"/>
<sequence length="409" mass="46520">MIISTPEIHTNDGRVIVSARISYDHRPLNKPDIAWFSFPEKYAPFVSGRADPFAVSLLPLAQVLGEDLTIQGSLSPRLLNGMREYQQVMAYWIPNQMRLVNIIANDLQPLPAQRAGKNLVTLFSGGVDSSHSLVSHLPEYQTDLAYQVRGALFIHGLDIPFQNQASYLESLQIFERHLTPLGIELISCATNLHYFSSGLLKWGIAHAGVIFGAGLALDGWIANLVVPSSYSLDELIPRGISPMVDHLLSTETLKIIHHGATSSRVEKVAAISNWEPAQQFLRVCVDEKYRFAVNNCSKCEKCIRTMTMLEICGTLPAFKTFKQPFGIHDIFRWTPHYEFGEVWVLQTIQFARSQAKHQYIFPLQVAHIKGRIRNWIYRRIPRWLFKFLKAQKFPYQQDLFNPDFLPPGM</sequence>
<proteinExistence type="predicted"/>
<dbReference type="AlphaFoldDB" id="A0A0P6XKL0"/>
<dbReference type="RefSeq" id="WP_075064143.1">
    <property type="nucleotide sequence ID" value="NZ_LGCL01000040.1"/>
</dbReference>
<protein>
    <submittedName>
        <fullName evidence="1">Uncharacterized protein</fullName>
    </submittedName>
</protein>
<comment type="caution">
    <text evidence="1">The sequence shown here is derived from an EMBL/GenBank/DDBJ whole genome shotgun (WGS) entry which is preliminary data.</text>
</comment>
<gene>
    <name evidence="1" type="ORF">ADN00_16510</name>
</gene>
<reference evidence="1 2" key="1">
    <citation type="submission" date="2015-07" db="EMBL/GenBank/DDBJ databases">
        <title>Genome sequence of Ornatilinea apprima DSM 23815.</title>
        <authorList>
            <person name="Hemp J."/>
            <person name="Ward L.M."/>
            <person name="Pace L.A."/>
            <person name="Fischer W.W."/>
        </authorList>
    </citation>
    <scope>NUCLEOTIDE SEQUENCE [LARGE SCALE GENOMIC DNA]</scope>
    <source>
        <strain evidence="1 2">P3M-1</strain>
    </source>
</reference>
<dbReference type="EMBL" id="LGCL01000040">
    <property type="protein sequence ID" value="KPL72075.1"/>
    <property type="molecule type" value="Genomic_DNA"/>
</dbReference>
<evidence type="ECO:0000313" key="1">
    <source>
        <dbReference type="EMBL" id="KPL72075.1"/>
    </source>
</evidence>